<dbReference type="InterPro" id="IPR013738">
    <property type="entry name" value="Beta_galactosidase_Trimer"/>
</dbReference>
<dbReference type="Proteomes" id="UP000228886">
    <property type="component" value="Unassembled WGS sequence"/>
</dbReference>
<dbReference type="PANTHER" id="PTHR36447">
    <property type="entry name" value="BETA-GALACTOSIDASE GANA"/>
    <property type="match status" value="1"/>
</dbReference>
<dbReference type="PANTHER" id="PTHR36447:SF1">
    <property type="entry name" value="BETA-GALACTOSIDASE GANA"/>
    <property type="match status" value="1"/>
</dbReference>
<evidence type="ECO:0000313" key="3">
    <source>
        <dbReference type="Proteomes" id="UP000228886"/>
    </source>
</evidence>
<gene>
    <name evidence="2" type="ORF">COS11_07045</name>
</gene>
<organism evidence="2 3">
    <name type="scientific">bacterium (Candidatus Ratteibacteria) CG01_land_8_20_14_3_00_40_19</name>
    <dbReference type="NCBI Taxonomy" id="2014290"/>
    <lineage>
        <taxon>Bacteria</taxon>
        <taxon>Candidatus Ratteibacteria</taxon>
    </lineage>
</organism>
<sequence>MDPYNNANVGEAFLMELIRSASKGPNLLVPGTCYDLTVGRYARDLAISYSHCGGVWVWCWMYQNKYRIPYAWGRSFYEPSLRGKWKEGMWEVTEKTFRKMAKVEKYLINTASPSQIALIYSERTGIIDSYNNNYDRSQYYINQLGLYQALLQEHIQVDPVFAEALTKERINKYKVLIIPDSRTLSEREVNLIRNWVKEGGVLISIASTSLCDEWGRKQSNYLLSELFGVNYQETKTGAANITIAASEIEMSQEITYNTEYPYDLVSPTTANIIAKFNNGDPAILINRYYKGKSIFLTPVKLGLCFQGSKSTEGMFKDYYPGIRELISKLTVFALKGEELPFIISNCPKDVECIMRTQPNRYILHLLNYADEEPVKGVEIELNIPSLKRIKLFYPEDDQRIEYKKLNNKKIAFKLRDFDVHEMVVIEY</sequence>
<dbReference type="GO" id="GO:0004565">
    <property type="term" value="F:beta-galactosidase activity"/>
    <property type="evidence" value="ECO:0007669"/>
    <property type="project" value="InterPro"/>
</dbReference>
<comment type="caution">
    <text evidence="2">The sequence shown here is derived from an EMBL/GenBank/DDBJ whole genome shotgun (WGS) entry which is preliminary data.</text>
</comment>
<protein>
    <recommendedName>
        <fullName evidence="1">Beta-galactosidase trimerisation domain-containing protein</fullName>
    </recommendedName>
</protein>
<dbReference type="Pfam" id="PF08532">
    <property type="entry name" value="Glyco_hydro_42M"/>
    <property type="match status" value="1"/>
</dbReference>
<dbReference type="SUPFAM" id="SSF52317">
    <property type="entry name" value="Class I glutamine amidotransferase-like"/>
    <property type="match status" value="1"/>
</dbReference>
<name>A0A2M7E704_9BACT</name>
<dbReference type="AlphaFoldDB" id="A0A2M7E704"/>
<dbReference type="InterPro" id="IPR003476">
    <property type="entry name" value="Glyco_hydro_42"/>
</dbReference>
<reference evidence="3" key="1">
    <citation type="submission" date="2017-09" db="EMBL/GenBank/DDBJ databases">
        <title>Depth-based differentiation of microbial function through sediment-hosted aquifers and enrichment of novel symbionts in the deep terrestrial subsurface.</title>
        <authorList>
            <person name="Probst A.J."/>
            <person name="Ladd B."/>
            <person name="Jarett J.K."/>
            <person name="Geller-Mcgrath D.E."/>
            <person name="Sieber C.M.K."/>
            <person name="Emerson J.B."/>
            <person name="Anantharaman K."/>
            <person name="Thomas B.C."/>
            <person name="Malmstrom R."/>
            <person name="Stieglmeier M."/>
            <person name="Klingl A."/>
            <person name="Woyke T."/>
            <person name="Ryan C.M."/>
            <person name="Banfield J.F."/>
        </authorList>
    </citation>
    <scope>NUCLEOTIDE SEQUENCE [LARGE SCALE GENOMIC DNA]</scope>
</reference>
<dbReference type="Gene3D" id="3.40.50.880">
    <property type="match status" value="1"/>
</dbReference>
<evidence type="ECO:0000259" key="1">
    <source>
        <dbReference type="Pfam" id="PF08532"/>
    </source>
</evidence>
<accession>A0A2M7E704</accession>
<dbReference type="GO" id="GO:0005975">
    <property type="term" value="P:carbohydrate metabolic process"/>
    <property type="evidence" value="ECO:0007669"/>
    <property type="project" value="InterPro"/>
</dbReference>
<dbReference type="EMBL" id="PETL01000336">
    <property type="protein sequence ID" value="PIV63516.1"/>
    <property type="molecule type" value="Genomic_DNA"/>
</dbReference>
<proteinExistence type="predicted"/>
<feature type="domain" description="Beta-galactosidase trimerisation" evidence="1">
    <location>
        <begin position="115"/>
        <end position="296"/>
    </location>
</feature>
<dbReference type="InterPro" id="IPR029062">
    <property type="entry name" value="Class_I_gatase-like"/>
</dbReference>
<dbReference type="CDD" id="cd03143">
    <property type="entry name" value="A4_beta-galactosidase_middle_domain"/>
    <property type="match status" value="1"/>
</dbReference>
<evidence type="ECO:0000313" key="2">
    <source>
        <dbReference type="EMBL" id="PIV63516.1"/>
    </source>
</evidence>